<protein>
    <submittedName>
        <fullName evidence="1">Uncharacterized protein</fullName>
    </submittedName>
</protein>
<name>A0A653LJQ5_9FLAO</name>
<proteinExistence type="predicted"/>
<evidence type="ECO:0000313" key="1">
    <source>
        <dbReference type="EMBL" id="VXA92389.1"/>
    </source>
</evidence>
<dbReference type="AlphaFoldDB" id="A0A653LJQ5"/>
<keyword evidence="2" id="KW-1185">Reference proteome</keyword>
<dbReference type="Proteomes" id="UP000430202">
    <property type="component" value="Unassembled WGS sequence"/>
</dbReference>
<dbReference type="EMBL" id="CABWLR010000001">
    <property type="protein sequence ID" value="VXA92389.1"/>
    <property type="molecule type" value="Genomic_DNA"/>
</dbReference>
<reference evidence="1 2" key="1">
    <citation type="submission" date="2019-10" db="EMBL/GenBank/DDBJ databases">
        <authorList>
            <person name="Karimi E."/>
        </authorList>
    </citation>
    <scope>NUCLEOTIDE SEQUENCE [LARGE SCALE GENOMIC DNA]</scope>
    <source>
        <strain evidence="1">Maribacter sp. 151</strain>
    </source>
</reference>
<organism evidence="1 2">
    <name type="scientific">Maribacter litoralis</name>
    <dbReference type="NCBI Taxonomy" id="2059726"/>
    <lineage>
        <taxon>Bacteria</taxon>
        <taxon>Pseudomonadati</taxon>
        <taxon>Bacteroidota</taxon>
        <taxon>Flavobacteriia</taxon>
        <taxon>Flavobacteriales</taxon>
        <taxon>Flavobacteriaceae</taxon>
        <taxon>Maribacter</taxon>
    </lineage>
</organism>
<evidence type="ECO:0000313" key="2">
    <source>
        <dbReference type="Proteomes" id="UP000430202"/>
    </source>
</evidence>
<sequence length="41" mass="4589">MLMAKTKARRYPVNTLGINIKILGKRASTLKGTINLFKDVI</sequence>
<gene>
    <name evidence="1" type="ORF">MARI151_10045</name>
</gene>
<accession>A0A653LJQ5</accession>